<evidence type="ECO:0000256" key="2">
    <source>
        <dbReference type="ARBA" id="ARBA00010018"/>
    </source>
</evidence>
<keyword evidence="6 14" id="KW-0288">FMN</keyword>
<dbReference type="Gene3D" id="3.40.50.360">
    <property type="match status" value="1"/>
</dbReference>
<dbReference type="CDD" id="cd11068">
    <property type="entry name" value="CYP120A1"/>
    <property type="match status" value="1"/>
</dbReference>
<dbReference type="InterPro" id="IPR017927">
    <property type="entry name" value="FAD-bd_FR_type"/>
</dbReference>
<dbReference type="SUPFAM" id="SSF52218">
    <property type="entry name" value="Flavoproteins"/>
    <property type="match status" value="1"/>
</dbReference>
<dbReference type="GO" id="GO:0050660">
    <property type="term" value="F:flavin adenine dinucleotide binding"/>
    <property type="evidence" value="ECO:0007669"/>
    <property type="project" value="TreeGrafter"/>
</dbReference>
<comment type="cofactor">
    <cofactor evidence="14">
        <name>FAD</name>
        <dbReference type="ChEBI" id="CHEBI:57692"/>
    </cofactor>
    <cofactor evidence="14">
        <name>FMN</name>
        <dbReference type="ChEBI" id="CHEBI:58210"/>
    </cofactor>
</comment>
<dbReference type="OrthoDB" id="1470350at2759"/>
<dbReference type="HOGENOM" id="CLU_001570_7_0_1"/>
<keyword evidence="4 14" id="KW-0349">Heme</keyword>
<accession>N1PSV0</accession>
<dbReference type="eggNOG" id="KOG0157">
    <property type="taxonomic scope" value="Eukaryota"/>
</dbReference>
<dbReference type="InterPro" id="IPR017938">
    <property type="entry name" value="Riboflavin_synthase-like_b-brl"/>
</dbReference>
<dbReference type="GO" id="GO:0020037">
    <property type="term" value="F:heme binding"/>
    <property type="evidence" value="ECO:0007669"/>
    <property type="project" value="UniProtKB-UniRule"/>
</dbReference>
<name>N1PSV0_DOTSN</name>
<keyword evidence="3 14" id="KW-0813">Transport</keyword>
<dbReference type="EMBL" id="KB446537">
    <property type="protein sequence ID" value="EME46013.1"/>
    <property type="molecule type" value="Genomic_DNA"/>
</dbReference>
<comment type="similarity">
    <text evidence="2 14">In the N-terminal section; belongs to the cytochrome P450 family.</text>
</comment>
<dbReference type="GO" id="GO:0005829">
    <property type="term" value="C:cytosol"/>
    <property type="evidence" value="ECO:0007669"/>
    <property type="project" value="TreeGrafter"/>
</dbReference>
<dbReference type="Pfam" id="PF00258">
    <property type="entry name" value="Flavodoxin_1"/>
    <property type="match status" value="1"/>
</dbReference>
<evidence type="ECO:0000256" key="4">
    <source>
        <dbReference type="ARBA" id="ARBA00022617"/>
    </source>
</evidence>
<dbReference type="EC" id="1.6.2.4" evidence="14"/>
<dbReference type="InterPro" id="IPR001128">
    <property type="entry name" value="Cyt_P450"/>
</dbReference>
<dbReference type="PROSITE" id="PS50902">
    <property type="entry name" value="FLAVODOXIN_LIKE"/>
    <property type="match status" value="1"/>
</dbReference>
<dbReference type="PRINTS" id="PR00463">
    <property type="entry name" value="EP450I"/>
</dbReference>
<dbReference type="PIRSF" id="PIRSF000209">
    <property type="entry name" value="Bifunctional_P450_P450R"/>
    <property type="match status" value="1"/>
</dbReference>
<feature type="region of interest" description="Disordered" evidence="16">
    <location>
        <begin position="470"/>
        <end position="494"/>
    </location>
</feature>
<comment type="catalytic activity">
    <reaction evidence="14">
        <text>an organic molecule + reduced [NADPH--hemoprotein reductase] + O2 = an alcohol + oxidized [NADPH--hemoprotein reductase] + H2O + H(+)</text>
        <dbReference type="Rhea" id="RHEA:17149"/>
        <dbReference type="Rhea" id="RHEA-COMP:11964"/>
        <dbReference type="Rhea" id="RHEA-COMP:11965"/>
        <dbReference type="ChEBI" id="CHEBI:15377"/>
        <dbReference type="ChEBI" id="CHEBI:15378"/>
        <dbReference type="ChEBI" id="CHEBI:15379"/>
        <dbReference type="ChEBI" id="CHEBI:30879"/>
        <dbReference type="ChEBI" id="CHEBI:57618"/>
        <dbReference type="ChEBI" id="CHEBI:58210"/>
        <dbReference type="ChEBI" id="CHEBI:142491"/>
        <dbReference type="EC" id="1.14.14.1"/>
    </reaction>
</comment>
<dbReference type="PANTHER" id="PTHR19384">
    <property type="entry name" value="NITRIC OXIDE SYNTHASE-RELATED"/>
    <property type="match status" value="1"/>
</dbReference>
<reference evidence="20" key="1">
    <citation type="journal article" date="2012" name="PLoS Genet.">
        <title>The genomes of the fungal plant pathogens Cladosporium fulvum and Dothistroma septosporum reveal adaptation to different hosts and lifestyles but also signatures of common ancestry.</title>
        <authorList>
            <person name="de Wit P.J.G.M."/>
            <person name="van der Burgt A."/>
            <person name="Oekmen B."/>
            <person name="Stergiopoulos I."/>
            <person name="Abd-Elsalam K.A."/>
            <person name="Aerts A.L."/>
            <person name="Bahkali A.H."/>
            <person name="Beenen H.G."/>
            <person name="Chettri P."/>
            <person name="Cox M.P."/>
            <person name="Datema E."/>
            <person name="de Vries R.P."/>
            <person name="Dhillon B."/>
            <person name="Ganley A.R."/>
            <person name="Griffiths S.A."/>
            <person name="Guo Y."/>
            <person name="Hamelin R.C."/>
            <person name="Henrissat B."/>
            <person name="Kabir M.S."/>
            <person name="Jashni M.K."/>
            <person name="Kema G."/>
            <person name="Klaubauf S."/>
            <person name="Lapidus A."/>
            <person name="Levasseur A."/>
            <person name="Lindquist E."/>
            <person name="Mehrabi R."/>
            <person name="Ohm R.A."/>
            <person name="Owen T.J."/>
            <person name="Salamov A."/>
            <person name="Schwelm A."/>
            <person name="Schijlen E."/>
            <person name="Sun H."/>
            <person name="van den Burg H.A."/>
            <person name="van Ham R.C.H.J."/>
            <person name="Zhang S."/>
            <person name="Goodwin S.B."/>
            <person name="Grigoriev I.V."/>
            <person name="Collemare J."/>
            <person name="Bradshaw R.E."/>
        </authorList>
    </citation>
    <scope>NUCLEOTIDE SEQUENCE [LARGE SCALE GENOMIC DNA]</scope>
    <source>
        <strain evidence="20">NZE10 / CBS 128990</strain>
    </source>
</reference>
<evidence type="ECO:0000256" key="5">
    <source>
        <dbReference type="ARBA" id="ARBA00022630"/>
    </source>
</evidence>
<organism evidence="19 20">
    <name type="scientific">Dothistroma septosporum (strain NZE10 / CBS 128990)</name>
    <name type="common">Red band needle blight fungus</name>
    <name type="synonym">Mycosphaerella pini</name>
    <dbReference type="NCBI Taxonomy" id="675120"/>
    <lineage>
        <taxon>Eukaryota</taxon>
        <taxon>Fungi</taxon>
        <taxon>Dikarya</taxon>
        <taxon>Ascomycota</taxon>
        <taxon>Pezizomycotina</taxon>
        <taxon>Dothideomycetes</taxon>
        <taxon>Dothideomycetidae</taxon>
        <taxon>Mycosphaerellales</taxon>
        <taxon>Mycosphaerellaceae</taxon>
        <taxon>Dothistroma</taxon>
    </lineage>
</organism>
<dbReference type="Gene3D" id="1.20.990.10">
    <property type="entry name" value="NADPH-cytochrome p450 Reductase, Chain A, domain 3"/>
    <property type="match status" value="1"/>
</dbReference>
<keyword evidence="9 14" id="KW-0521">NADP</keyword>
<feature type="domain" description="FAD-binding FR-type" evidence="18">
    <location>
        <begin position="674"/>
        <end position="900"/>
    </location>
</feature>
<dbReference type="PROSITE" id="PS51384">
    <property type="entry name" value="FAD_FR"/>
    <property type="match status" value="1"/>
</dbReference>
<dbReference type="OMA" id="DIMGPWE"/>
<evidence type="ECO:0000313" key="20">
    <source>
        <dbReference type="Proteomes" id="UP000016933"/>
    </source>
</evidence>
<dbReference type="Pfam" id="PF00667">
    <property type="entry name" value="FAD_binding_1"/>
    <property type="match status" value="1"/>
</dbReference>
<dbReference type="EC" id="1.14.14.1" evidence="14"/>
<dbReference type="eggNOG" id="KOG1158">
    <property type="taxonomic scope" value="Eukaryota"/>
</dbReference>
<proteinExistence type="inferred from homology"/>
<evidence type="ECO:0000256" key="8">
    <source>
        <dbReference type="ARBA" id="ARBA00022827"/>
    </source>
</evidence>
<dbReference type="FunFam" id="1.10.630.10:FF:000040">
    <property type="entry name" value="Bifunctional cytochrome P450/NADPH--P450 reductase"/>
    <property type="match status" value="1"/>
</dbReference>
<comment type="catalytic activity">
    <reaction evidence="14">
        <text>2 oxidized [cytochrome P450] + NADPH = 2 reduced [cytochrome P450] + NADP(+) + H(+)</text>
        <dbReference type="Rhea" id="RHEA:24040"/>
        <dbReference type="Rhea" id="RHEA-COMP:14627"/>
        <dbReference type="Rhea" id="RHEA-COMP:14628"/>
        <dbReference type="ChEBI" id="CHEBI:15378"/>
        <dbReference type="ChEBI" id="CHEBI:55376"/>
        <dbReference type="ChEBI" id="CHEBI:57783"/>
        <dbReference type="ChEBI" id="CHEBI:58349"/>
        <dbReference type="ChEBI" id="CHEBI:60344"/>
        <dbReference type="EC" id="1.6.2.4"/>
    </reaction>
</comment>
<evidence type="ECO:0000256" key="16">
    <source>
        <dbReference type="SAM" id="MobiDB-lite"/>
    </source>
</evidence>
<dbReference type="InterPro" id="IPR023173">
    <property type="entry name" value="NADPH_Cyt_P450_Rdtase_alpha"/>
</dbReference>
<evidence type="ECO:0000256" key="3">
    <source>
        <dbReference type="ARBA" id="ARBA00022448"/>
    </source>
</evidence>
<evidence type="ECO:0000313" key="19">
    <source>
        <dbReference type="EMBL" id="EME46013.1"/>
    </source>
</evidence>
<keyword evidence="12 14" id="KW-0408">Iron</keyword>
<dbReference type="InterPro" id="IPR029039">
    <property type="entry name" value="Flavoprotein-like_sf"/>
</dbReference>
<dbReference type="Gene3D" id="1.10.630.10">
    <property type="entry name" value="Cytochrome P450"/>
    <property type="match status" value="1"/>
</dbReference>
<dbReference type="InterPro" id="IPR017972">
    <property type="entry name" value="Cyt_P450_CS"/>
</dbReference>
<dbReference type="PANTHER" id="PTHR19384:SF127">
    <property type="entry name" value="BIFUNCTIONAL CYTOCHROME P450_NADPH--P450 REDUCTASE"/>
    <property type="match status" value="1"/>
</dbReference>
<evidence type="ECO:0000256" key="9">
    <source>
        <dbReference type="ARBA" id="ARBA00022857"/>
    </source>
</evidence>
<dbReference type="SUPFAM" id="SSF52343">
    <property type="entry name" value="Ferredoxin reductase-like, C-terminal NADP-linked domain"/>
    <property type="match status" value="1"/>
</dbReference>
<dbReference type="InterPro" id="IPR002401">
    <property type="entry name" value="Cyt_P450_E_grp-I"/>
</dbReference>
<dbReference type="SUPFAM" id="SSF48264">
    <property type="entry name" value="Cytochrome P450"/>
    <property type="match status" value="1"/>
</dbReference>
<dbReference type="GO" id="GO:0010181">
    <property type="term" value="F:FMN binding"/>
    <property type="evidence" value="ECO:0007669"/>
    <property type="project" value="UniProtKB-UniRule"/>
</dbReference>
<evidence type="ECO:0000256" key="15">
    <source>
        <dbReference type="PIRSR" id="PIRSR000209-1"/>
    </source>
</evidence>
<evidence type="ECO:0000256" key="1">
    <source>
        <dbReference type="ARBA" id="ARBA00001971"/>
    </source>
</evidence>
<dbReference type="InterPro" id="IPR001433">
    <property type="entry name" value="OxRdtase_FAD/NAD-bd"/>
</dbReference>
<evidence type="ECO:0000256" key="7">
    <source>
        <dbReference type="ARBA" id="ARBA00022723"/>
    </source>
</evidence>
<evidence type="ECO:0000256" key="11">
    <source>
        <dbReference type="ARBA" id="ARBA00023002"/>
    </source>
</evidence>
<feature type="domain" description="Flavodoxin-like" evidence="17">
    <location>
        <begin position="501"/>
        <end position="642"/>
    </location>
</feature>
<keyword evidence="10 14" id="KW-0249">Electron transport</keyword>
<dbReference type="Pfam" id="PF00067">
    <property type="entry name" value="p450"/>
    <property type="match status" value="1"/>
</dbReference>
<keyword evidence="5 14" id="KW-0285">Flavoprotein</keyword>
<gene>
    <name evidence="19" type="ORF">DOTSEDRAFT_168257</name>
</gene>
<dbReference type="CDD" id="cd06206">
    <property type="entry name" value="bifunctional_CYPOR"/>
    <property type="match status" value="1"/>
</dbReference>
<dbReference type="GO" id="GO:0070330">
    <property type="term" value="F:aromatase activity"/>
    <property type="evidence" value="ECO:0007669"/>
    <property type="project" value="UniProtKB-UniRule"/>
</dbReference>
<dbReference type="SUPFAM" id="SSF63380">
    <property type="entry name" value="Riboflavin synthase domain-like"/>
    <property type="match status" value="1"/>
</dbReference>
<dbReference type="Proteomes" id="UP000016933">
    <property type="component" value="Unassembled WGS sequence"/>
</dbReference>
<evidence type="ECO:0000256" key="12">
    <source>
        <dbReference type="ARBA" id="ARBA00023004"/>
    </source>
</evidence>
<keyword evidence="13 14" id="KW-0503">Monooxygenase</keyword>
<evidence type="ECO:0000256" key="14">
    <source>
        <dbReference type="PIRNR" id="PIRNR000209"/>
    </source>
</evidence>
<dbReference type="InterPro" id="IPR008254">
    <property type="entry name" value="Flavodoxin/NO_synth"/>
</dbReference>
<evidence type="ECO:0000259" key="18">
    <source>
        <dbReference type="PROSITE" id="PS51384"/>
    </source>
</evidence>
<sequence>MGSIDEHGFEPIPQPPEHLYGLLGNLPDIDPAFPSKEIWRLAALYGPIMKLNLNGPHIYVSNQKLVNEVCDEKRFHKEIGHVVDEVRALLGDGLFTAYPKESNWGKAHRMLRPAFGPIGIRKMFNDMQDIASQMVLRWDRLGPEHEIDCSDDLTRLAFDTIGLCAFSYRFNEFYTDNVHPFAQQMAEVLIESGKKANRTPLLQRFYGKSEQQRQEKVQKMWQLCDQIVADRKKYPQPDNHDLLNTMLNNVDRETGEGLSDENIRLQMATFLVAGHETTSATLAFTYLNIMKHPSALLKAQKQVDEVVGDSVLTIEHLPKLDYIDACIKETLRLSSPIAAFTVGSDEDQVLGGKYFIPAKTQVTALNKLLHRDPDVWSDPDTYLPERWLDGGSQNLAPNSWKPFGNGMRACIGRGFAEQEMIMSIAMVLQRFQIELADPSYELKLRSTLTIKPEAFKMKVRRRQGKGLYVGIPGGLQKSGDKDHRSHHTAHKPAEGREKKALAVYFGGNSGTCEALAQNLQASSSDYGFEATVATLDAATEHSLKDQPIVVITCSYEGQPPDNARKFVRWLEELNTETQTLKHVKYAVFGVGNSDWVKSYHRIPRLVNDLASKNGAQQIVEAGFSNVKEDFIGPWEDWQDNLLAVLGGDKATAQQKPALQVKIEQDPLSRTLGGSDMRFGTVVVNKELAGTKVGPAKRHLEIRLPEGADYQAGDYLVVQPHNPPESIRRVLAHFGLGQDELAAFTGSSKKYLPTTRTSVASFLADAVELATPVTKRQLETIAGHAATNDQKSAIRNYIDNYDQTLAKRFSILDILTSTSVPLPFAQFIDYLPPLAPRQYSISSSSLVHPENVALTIDVHVSPALSGQGPFHGVASTYLATRRVGDRITCFVRPTNVGFRIPPVDVPIVMIAAGTGIAPMRAFLQERAAIKEAGVRELGPAVLYFGCRDEEKDFIYYDELTSWEKQGVATIRTAFSRDGPGAPKYVSDLVWEDRKVLTEMFRNRSKIFLCGSADRLGKSTADVCKKIWMENNGKGEEEAEEWLASVRTERYVSDVY</sequence>
<evidence type="ECO:0000256" key="10">
    <source>
        <dbReference type="ARBA" id="ARBA00022982"/>
    </source>
</evidence>
<dbReference type="InterPro" id="IPR036396">
    <property type="entry name" value="Cyt_P450_sf"/>
</dbReference>
<dbReference type="InterPro" id="IPR023206">
    <property type="entry name" value="Bifunctional_P450_P450_red"/>
</dbReference>
<dbReference type="AlphaFoldDB" id="N1PSV0"/>
<dbReference type="PRINTS" id="PR00385">
    <property type="entry name" value="P450"/>
</dbReference>
<dbReference type="Gene3D" id="3.40.50.80">
    <property type="entry name" value="Nucleotide-binding domain of ferredoxin-NADP reductase (FNR) module"/>
    <property type="match status" value="1"/>
</dbReference>
<dbReference type="PROSITE" id="PS00086">
    <property type="entry name" value="CYTOCHROME_P450"/>
    <property type="match status" value="1"/>
</dbReference>
<dbReference type="Pfam" id="PF00175">
    <property type="entry name" value="NAD_binding_1"/>
    <property type="match status" value="1"/>
</dbReference>
<feature type="binding site" description="axial binding residue" evidence="15">
    <location>
        <position position="410"/>
    </location>
    <ligand>
        <name>heme</name>
        <dbReference type="ChEBI" id="CHEBI:30413"/>
    </ligand>
    <ligandPart>
        <name>Fe</name>
        <dbReference type="ChEBI" id="CHEBI:18248"/>
    </ligandPart>
</feature>
<keyword evidence="7 14" id="KW-0479">Metal-binding</keyword>
<evidence type="ECO:0000256" key="6">
    <source>
        <dbReference type="ARBA" id="ARBA00022643"/>
    </source>
</evidence>
<keyword evidence="8 14" id="KW-0274">FAD</keyword>
<keyword evidence="20" id="KW-1185">Reference proteome</keyword>
<evidence type="ECO:0000256" key="13">
    <source>
        <dbReference type="ARBA" id="ARBA00023033"/>
    </source>
</evidence>
<reference evidence="19 20" key="2">
    <citation type="journal article" date="2012" name="PLoS Pathog.">
        <title>Diverse lifestyles and strategies of plant pathogenesis encoded in the genomes of eighteen Dothideomycetes fungi.</title>
        <authorList>
            <person name="Ohm R.A."/>
            <person name="Feau N."/>
            <person name="Henrissat B."/>
            <person name="Schoch C.L."/>
            <person name="Horwitz B.A."/>
            <person name="Barry K.W."/>
            <person name="Condon B.J."/>
            <person name="Copeland A.C."/>
            <person name="Dhillon B."/>
            <person name="Glaser F."/>
            <person name="Hesse C.N."/>
            <person name="Kosti I."/>
            <person name="LaButti K."/>
            <person name="Lindquist E.A."/>
            <person name="Lucas S."/>
            <person name="Salamov A.A."/>
            <person name="Bradshaw R.E."/>
            <person name="Ciuffetti L."/>
            <person name="Hamelin R.C."/>
            <person name="Kema G.H.J."/>
            <person name="Lawrence C."/>
            <person name="Scott J.A."/>
            <person name="Spatafora J.W."/>
            <person name="Turgeon B.G."/>
            <person name="de Wit P.J.G.M."/>
            <person name="Zhong S."/>
            <person name="Goodwin S.B."/>
            <person name="Grigoriev I.V."/>
        </authorList>
    </citation>
    <scope>NUCLEOTIDE SEQUENCE [LARGE SCALE GENOMIC DNA]</scope>
    <source>
        <strain evidence="20">NZE10 / CBS 128990</strain>
    </source>
</reference>
<evidence type="ECO:0000259" key="17">
    <source>
        <dbReference type="PROSITE" id="PS50902"/>
    </source>
</evidence>
<dbReference type="Gene3D" id="2.40.30.10">
    <property type="entry name" value="Translation factors"/>
    <property type="match status" value="1"/>
</dbReference>
<dbReference type="InterPro" id="IPR003097">
    <property type="entry name" value="CysJ-like_FAD-binding"/>
</dbReference>
<protein>
    <recommendedName>
        <fullName evidence="14">Bifunctional cytochrome P450/NADPH--P450 reductase</fullName>
    </recommendedName>
    <domain>
        <recommendedName>
            <fullName evidence="14">Cytochrome P450</fullName>
            <ecNumber evidence="14">1.14.14.1</ecNumber>
        </recommendedName>
    </domain>
    <domain>
        <recommendedName>
            <fullName evidence="14">NADPH--cytochrome P450 reductase</fullName>
            <ecNumber evidence="14">1.6.2.4</ecNumber>
        </recommendedName>
    </domain>
</protein>
<keyword evidence="11 14" id="KW-0560">Oxidoreductase</keyword>
<comment type="cofactor">
    <cofactor evidence="1 14 15">
        <name>heme</name>
        <dbReference type="ChEBI" id="CHEBI:30413"/>
    </cofactor>
</comment>
<dbReference type="GO" id="GO:0003958">
    <property type="term" value="F:NADPH-hemoprotein reductase activity"/>
    <property type="evidence" value="ECO:0007669"/>
    <property type="project" value="UniProtKB-UniRule"/>
</dbReference>
<dbReference type="GO" id="GO:0005506">
    <property type="term" value="F:iron ion binding"/>
    <property type="evidence" value="ECO:0007669"/>
    <property type="project" value="UniProtKB-UniRule"/>
</dbReference>
<dbReference type="InterPro" id="IPR039261">
    <property type="entry name" value="FNR_nucleotide-bd"/>
</dbReference>
<dbReference type="STRING" id="675120.N1PSV0"/>